<evidence type="ECO:0000313" key="4">
    <source>
        <dbReference type="Proteomes" id="UP001155483"/>
    </source>
</evidence>
<dbReference type="AlphaFoldDB" id="A0A9X2XV63"/>
<keyword evidence="4" id="KW-1185">Reference proteome</keyword>
<evidence type="ECO:0000313" key="3">
    <source>
        <dbReference type="EMBL" id="MCU7549295.1"/>
    </source>
</evidence>
<dbReference type="InterPro" id="IPR006015">
    <property type="entry name" value="Universal_stress_UspA"/>
</dbReference>
<dbReference type="RefSeq" id="WP_279296736.1">
    <property type="nucleotide sequence ID" value="NZ_JAOTIF010000005.1"/>
</dbReference>
<organism evidence="3 4">
    <name type="scientific">Paraflavisolibacter caeni</name>
    <dbReference type="NCBI Taxonomy" id="2982496"/>
    <lineage>
        <taxon>Bacteria</taxon>
        <taxon>Pseudomonadati</taxon>
        <taxon>Bacteroidota</taxon>
        <taxon>Chitinophagia</taxon>
        <taxon>Chitinophagales</taxon>
        <taxon>Chitinophagaceae</taxon>
        <taxon>Paraflavisolibacter</taxon>
    </lineage>
</organism>
<comment type="similarity">
    <text evidence="1">Belongs to the universal stress protein A family.</text>
</comment>
<feature type="domain" description="UspA" evidence="2">
    <location>
        <begin position="206"/>
        <end position="275"/>
    </location>
</feature>
<dbReference type="Proteomes" id="UP001155483">
    <property type="component" value="Unassembled WGS sequence"/>
</dbReference>
<gene>
    <name evidence="3" type="ORF">OCK74_09215</name>
</gene>
<proteinExistence type="inferred from homology"/>
<dbReference type="PANTHER" id="PTHR46268:SF6">
    <property type="entry name" value="UNIVERSAL STRESS PROTEIN UP12"/>
    <property type="match status" value="1"/>
</dbReference>
<reference evidence="3" key="2">
    <citation type="submission" date="2023-04" db="EMBL/GenBank/DDBJ databases">
        <title>Paracnuella aquatica gen. nov., sp. nov., a member of the family Chitinophagaceae isolated from a hot spring.</title>
        <authorList>
            <person name="Wang C."/>
        </authorList>
    </citation>
    <scope>NUCLEOTIDE SEQUENCE</scope>
    <source>
        <strain evidence="3">LB-8</strain>
    </source>
</reference>
<dbReference type="InterPro" id="IPR006016">
    <property type="entry name" value="UspA"/>
</dbReference>
<dbReference type="InterPro" id="IPR014729">
    <property type="entry name" value="Rossmann-like_a/b/a_fold"/>
</dbReference>
<reference evidence="3" key="1">
    <citation type="submission" date="2022-09" db="EMBL/GenBank/DDBJ databases">
        <authorList>
            <person name="Yuan C."/>
            <person name="Ke Z."/>
        </authorList>
    </citation>
    <scope>NUCLEOTIDE SEQUENCE</scope>
    <source>
        <strain evidence="3">LB-8</strain>
    </source>
</reference>
<evidence type="ECO:0000259" key="2">
    <source>
        <dbReference type="Pfam" id="PF00582"/>
    </source>
</evidence>
<dbReference type="Gene3D" id="3.40.50.620">
    <property type="entry name" value="HUPs"/>
    <property type="match status" value="2"/>
</dbReference>
<sequence>MNTHQFNKILIPIDLSESSLNAFETALYLAECQKASVEIIYVQDNTFSSNNPNSLFNDRLFNNYEDIFNALADTANKKLGNKPKIIIEEGLASAAIVHTAIKNNCDLIVMGVHGASGFREQFIGTNAYNVVKYAECPVLTIPTKKKCKEFKNVLFPIKPLYGTFKNIDQVLALTSEMNTNLQMLCLSSYKNEDEQLFSILIEELKSKLVGERINISTQFSSGNNFADHILTCADQLGVDLILLTSSIDITYKQQFIGPHTQRIIHQAKVPVLIMKRSS</sequence>
<accession>A0A9X2XV63</accession>
<dbReference type="EMBL" id="JAOTIF010000005">
    <property type="protein sequence ID" value="MCU7549295.1"/>
    <property type="molecule type" value="Genomic_DNA"/>
</dbReference>
<dbReference type="PANTHER" id="PTHR46268">
    <property type="entry name" value="STRESS RESPONSE PROTEIN NHAX"/>
    <property type="match status" value="1"/>
</dbReference>
<dbReference type="CDD" id="cd00293">
    <property type="entry name" value="USP-like"/>
    <property type="match status" value="1"/>
</dbReference>
<dbReference type="SUPFAM" id="SSF52402">
    <property type="entry name" value="Adenine nucleotide alpha hydrolases-like"/>
    <property type="match status" value="2"/>
</dbReference>
<feature type="domain" description="UspA" evidence="2">
    <location>
        <begin position="6"/>
        <end position="142"/>
    </location>
</feature>
<comment type="caution">
    <text evidence="3">The sequence shown here is derived from an EMBL/GenBank/DDBJ whole genome shotgun (WGS) entry which is preliminary data.</text>
</comment>
<protein>
    <submittedName>
        <fullName evidence="3">Universal stress protein</fullName>
    </submittedName>
</protein>
<evidence type="ECO:0000256" key="1">
    <source>
        <dbReference type="ARBA" id="ARBA00008791"/>
    </source>
</evidence>
<name>A0A9X2XV63_9BACT</name>
<dbReference type="Pfam" id="PF00582">
    <property type="entry name" value="Usp"/>
    <property type="match status" value="2"/>
</dbReference>
<dbReference type="PRINTS" id="PR01438">
    <property type="entry name" value="UNVRSLSTRESS"/>
</dbReference>